<feature type="region of interest" description="Disordered" evidence="1">
    <location>
        <begin position="1"/>
        <end position="21"/>
    </location>
</feature>
<gene>
    <name evidence="3" type="ORF">QBC37DRAFT_402034</name>
</gene>
<dbReference type="EMBL" id="MU858138">
    <property type="protein sequence ID" value="KAK4211915.1"/>
    <property type="molecule type" value="Genomic_DNA"/>
</dbReference>
<reference evidence="3" key="2">
    <citation type="submission" date="2023-05" db="EMBL/GenBank/DDBJ databases">
        <authorList>
            <consortium name="Lawrence Berkeley National Laboratory"/>
            <person name="Steindorff A."/>
            <person name="Hensen N."/>
            <person name="Bonometti L."/>
            <person name="Westerberg I."/>
            <person name="Brannstrom I.O."/>
            <person name="Guillou S."/>
            <person name="Cros-Aarteil S."/>
            <person name="Calhoun S."/>
            <person name="Haridas S."/>
            <person name="Kuo A."/>
            <person name="Mondo S."/>
            <person name="Pangilinan J."/>
            <person name="Riley R."/>
            <person name="Labutti K."/>
            <person name="Andreopoulos B."/>
            <person name="Lipzen A."/>
            <person name="Chen C."/>
            <person name="Yanf M."/>
            <person name="Daum C."/>
            <person name="Ng V."/>
            <person name="Clum A."/>
            <person name="Ohm R."/>
            <person name="Martin F."/>
            <person name="Silar P."/>
            <person name="Natvig D."/>
            <person name="Lalanne C."/>
            <person name="Gautier V."/>
            <person name="Ament-Velasquez S.L."/>
            <person name="Kruys A."/>
            <person name="Hutchinson M.I."/>
            <person name="Powell A.J."/>
            <person name="Barry K."/>
            <person name="Miller A.N."/>
            <person name="Grigoriev I.V."/>
            <person name="Debuchy R."/>
            <person name="Gladieux P."/>
            <person name="Thoren M.H."/>
            <person name="Johannesson H."/>
        </authorList>
    </citation>
    <scope>NUCLEOTIDE SEQUENCE</scope>
    <source>
        <strain evidence="3">PSN293</strain>
    </source>
</reference>
<reference evidence="3" key="1">
    <citation type="journal article" date="2023" name="Mol. Phylogenet. Evol.">
        <title>Genome-scale phylogeny and comparative genomics of the fungal order Sordariales.</title>
        <authorList>
            <person name="Hensen N."/>
            <person name="Bonometti L."/>
            <person name="Westerberg I."/>
            <person name="Brannstrom I.O."/>
            <person name="Guillou S."/>
            <person name="Cros-Aarteil S."/>
            <person name="Calhoun S."/>
            <person name="Haridas S."/>
            <person name="Kuo A."/>
            <person name="Mondo S."/>
            <person name="Pangilinan J."/>
            <person name="Riley R."/>
            <person name="LaButti K."/>
            <person name="Andreopoulos B."/>
            <person name="Lipzen A."/>
            <person name="Chen C."/>
            <person name="Yan M."/>
            <person name="Daum C."/>
            <person name="Ng V."/>
            <person name="Clum A."/>
            <person name="Steindorff A."/>
            <person name="Ohm R.A."/>
            <person name="Martin F."/>
            <person name="Silar P."/>
            <person name="Natvig D.O."/>
            <person name="Lalanne C."/>
            <person name="Gautier V."/>
            <person name="Ament-Velasquez S.L."/>
            <person name="Kruys A."/>
            <person name="Hutchinson M.I."/>
            <person name="Powell A.J."/>
            <person name="Barry K."/>
            <person name="Miller A.N."/>
            <person name="Grigoriev I.V."/>
            <person name="Debuchy R."/>
            <person name="Gladieux P."/>
            <person name="Hiltunen Thoren M."/>
            <person name="Johannesson H."/>
        </authorList>
    </citation>
    <scope>NUCLEOTIDE SEQUENCE</scope>
    <source>
        <strain evidence="3">PSN293</strain>
    </source>
</reference>
<feature type="compositionally biased region" description="Polar residues" evidence="1">
    <location>
        <begin position="468"/>
        <end position="492"/>
    </location>
</feature>
<dbReference type="Proteomes" id="UP001301769">
    <property type="component" value="Unassembled WGS sequence"/>
</dbReference>
<feature type="transmembrane region" description="Helical" evidence="2">
    <location>
        <begin position="240"/>
        <end position="262"/>
    </location>
</feature>
<feature type="compositionally biased region" description="Acidic residues" evidence="1">
    <location>
        <begin position="506"/>
        <end position="516"/>
    </location>
</feature>
<keyword evidence="2" id="KW-1133">Transmembrane helix</keyword>
<evidence type="ECO:0000313" key="4">
    <source>
        <dbReference type="Proteomes" id="UP001301769"/>
    </source>
</evidence>
<keyword evidence="2" id="KW-0472">Membrane</keyword>
<protein>
    <submittedName>
        <fullName evidence="3">Uncharacterized protein</fullName>
    </submittedName>
</protein>
<keyword evidence="4" id="KW-1185">Reference proteome</keyword>
<feature type="transmembrane region" description="Helical" evidence="2">
    <location>
        <begin position="201"/>
        <end position="228"/>
    </location>
</feature>
<feature type="region of interest" description="Disordered" evidence="1">
    <location>
        <begin position="468"/>
        <end position="529"/>
    </location>
</feature>
<organism evidence="3 4">
    <name type="scientific">Rhypophila decipiens</name>
    <dbReference type="NCBI Taxonomy" id="261697"/>
    <lineage>
        <taxon>Eukaryota</taxon>
        <taxon>Fungi</taxon>
        <taxon>Dikarya</taxon>
        <taxon>Ascomycota</taxon>
        <taxon>Pezizomycotina</taxon>
        <taxon>Sordariomycetes</taxon>
        <taxon>Sordariomycetidae</taxon>
        <taxon>Sordariales</taxon>
        <taxon>Naviculisporaceae</taxon>
        <taxon>Rhypophila</taxon>
    </lineage>
</organism>
<keyword evidence="2" id="KW-0812">Transmembrane</keyword>
<name>A0AAN7B8E5_9PEZI</name>
<proteinExistence type="predicted"/>
<evidence type="ECO:0000313" key="3">
    <source>
        <dbReference type="EMBL" id="KAK4211915.1"/>
    </source>
</evidence>
<accession>A0AAN7B8E5</accession>
<sequence>MDDQKRQSGARTPGLANPTNPAEAEIPLVIVTRPTQAEIVPVELIGIAVDYDPAAVCSRPGSSNRNDDVDEVVNAESNGTNPPEVTTVTELARPQASEFGWFSATPPATSPVLTTPRVKLDTNLSVPHRTRTINLVLDGDVSIADSDDSLQPPTVRRGPTIRHDRLQHSETMASTRMAMDPMDQQRRSFEYRMAIRKGQVAITYSSLLLLFSLVTFGCFATTEILHLVGVIPDLEQQIGIIAGAILSGIATIIAAFLIPYTLKKHRKNRESSEDAAPNSWIELQHREKPLPPLPSLEKNAADDKDPKVIALRNKFVQDTDRLWGYLWTVEELLLQAHGGDRDAIPECMVVHDIMAQAGPQSTTTGVVAESSSTPLSLCDRFSPIRIFSNSNGRSERNEPDPEAAPQALNIVKKPTPKHAAQDSISKDVLVTTTDSAEAAIPRSETTTSILAELCDAVTEHYSPLNRVLTSDANTSRRSSRDQSPAAGNNSIGQRRWSHRGYANLDDVPETEADPYDTENYRRKGKGRAE</sequence>
<dbReference type="AlphaFoldDB" id="A0AAN7B8E5"/>
<evidence type="ECO:0000256" key="2">
    <source>
        <dbReference type="SAM" id="Phobius"/>
    </source>
</evidence>
<comment type="caution">
    <text evidence="3">The sequence shown here is derived from an EMBL/GenBank/DDBJ whole genome shotgun (WGS) entry which is preliminary data.</text>
</comment>
<feature type="compositionally biased region" description="Basic and acidic residues" evidence="1">
    <location>
        <begin position="518"/>
        <end position="529"/>
    </location>
</feature>
<evidence type="ECO:0000256" key="1">
    <source>
        <dbReference type="SAM" id="MobiDB-lite"/>
    </source>
</evidence>